<evidence type="ECO:0000313" key="3">
    <source>
        <dbReference type="Proteomes" id="UP000503462"/>
    </source>
</evidence>
<feature type="region of interest" description="Disordered" evidence="1">
    <location>
        <begin position="126"/>
        <end position="158"/>
    </location>
</feature>
<name>A0A6H0XP56_9PEZI</name>
<reference evidence="2 3" key="1">
    <citation type="journal article" date="2016" name="Sci. Rep.">
        <title>Peltaster fructicola genome reveals evolution from an invasive phytopathogen to an ectophytic parasite.</title>
        <authorList>
            <person name="Xu C."/>
            <person name="Chen H."/>
            <person name="Gleason M.L."/>
            <person name="Xu J.R."/>
            <person name="Liu H."/>
            <person name="Zhang R."/>
            <person name="Sun G."/>
        </authorList>
    </citation>
    <scope>NUCLEOTIDE SEQUENCE [LARGE SCALE GENOMIC DNA]</scope>
    <source>
        <strain evidence="2 3">LNHT1506</strain>
    </source>
</reference>
<protein>
    <submittedName>
        <fullName evidence="2">Uncharacterized protein</fullName>
    </submittedName>
</protein>
<gene>
    <name evidence="2" type="ORF">AMS68_001787</name>
</gene>
<accession>A0A6H0XP56</accession>
<proteinExistence type="predicted"/>
<dbReference type="EMBL" id="CP051139">
    <property type="protein sequence ID" value="QIW96269.1"/>
    <property type="molecule type" value="Genomic_DNA"/>
</dbReference>
<evidence type="ECO:0000256" key="1">
    <source>
        <dbReference type="SAM" id="MobiDB-lite"/>
    </source>
</evidence>
<organism evidence="2 3">
    <name type="scientific">Peltaster fructicola</name>
    <dbReference type="NCBI Taxonomy" id="286661"/>
    <lineage>
        <taxon>Eukaryota</taxon>
        <taxon>Fungi</taxon>
        <taxon>Dikarya</taxon>
        <taxon>Ascomycota</taxon>
        <taxon>Pezizomycotina</taxon>
        <taxon>Dothideomycetes</taxon>
        <taxon>Dothideomycetes incertae sedis</taxon>
        <taxon>Peltaster</taxon>
    </lineage>
</organism>
<keyword evidence="3" id="KW-1185">Reference proteome</keyword>
<sequence length="158" mass="16774">MPKGFEALGSTANRTVQVEDGMTYELFDCDSDQQGMLLHQFLHKVLYPHTNEHVESRSLAQSGSTDAVVHIARHSVAGAARQAIFQGGTHAAVTYAKHRGISDVNGRRLDVVYKLLPTVATGLSVNGKKGSAKPSMGGSVDEINPSGGSIEAEADVGW</sequence>
<dbReference type="AlphaFoldDB" id="A0A6H0XP56"/>
<dbReference type="Proteomes" id="UP000503462">
    <property type="component" value="Chromosome 1"/>
</dbReference>
<evidence type="ECO:0000313" key="2">
    <source>
        <dbReference type="EMBL" id="QIW96269.1"/>
    </source>
</evidence>